<dbReference type="Proteomes" id="UP000003163">
    <property type="component" value="Unassembled WGS sequence"/>
</dbReference>
<keyword evidence="1" id="KW-0472">Membrane</keyword>
<comment type="caution">
    <text evidence="2">The sequence shown here is derived from an EMBL/GenBank/DDBJ whole genome shotgun (WGS) entry which is preliminary data.</text>
</comment>
<dbReference type="EMBL" id="AFBI03000356">
    <property type="protein sequence ID" value="EJW05170.1"/>
    <property type="molecule type" value="Genomic_DNA"/>
</dbReference>
<evidence type="ECO:0000313" key="3">
    <source>
        <dbReference type="Proteomes" id="UP000003163"/>
    </source>
</evidence>
<proteinExistence type="predicted"/>
<dbReference type="HOGENOM" id="CLU_1796441_0_0_1"/>
<feature type="transmembrane region" description="Helical" evidence="1">
    <location>
        <begin position="53"/>
        <end position="73"/>
    </location>
</feature>
<keyword evidence="3" id="KW-1185">Reference proteome</keyword>
<evidence type="ECO:0000313" key="2">
    <source>
        <dbReference type="EMBL" id="EJW05170.1"/>
    </source>
</evidence>
<keyword evidence="1" id="KW-1133">Transmembrane helix</keyword>
<sequence>MSFKSICQSRNIINTTLLAGNGFAIIFCPKRYIFLVIPFFICIFGYKKNINKIRSSLSCFIFIFLVICTDMMLTKKSFPEVIGIVKYSKNTTAYKFEKKVQRKKDQKIRVLFYLQISRHKKMKPRKKQMKFTVLSMKQNCKVLK</sequence>
<evidence type="ECO:0000256" key="1">
    <source>
        <dbReference type="SAM" id="Phobius"/>
    </source>
</evidence>
<accession>J9DRH8</accession>
<keyword evidence="1" id="KW-0812">Transmembrane</keyword>
<reference evidence="2 3" key="1">
    <citation type="submission" date="2011-08" db="EMBL/GenBank/DDBJ databases">
        <authorList>
            <person name="Liu Z.J."/>
            <person name="Shi F.L."/>
            <person name="Lu J.Q."/>
            <person name="Li M."/>
            <person name="Wang Z.L."/>
        </authorList>
    </citation>
    <scope>NUCLEOTIDE SEQUENCE [LARGE SCALE GENOMIC DNA]</scope>
    <source>
        <strain evidence="2 3">USNM 41457</strain>
    </source>
</reference>
<dbReference type="InParanoid" id="J9DRH8"/>
<gene>
    <name evidence="2" type="ORF">EDEG_04111</name>
</gene>
<organism evidence="2 3">
    <name type="scientific">Edhazardia aedis (strain USNM 41457)</name>
    <name type="common">Microsporidian parasite</name>
    <dbReference type="NCBI Taxonomy" id="1003232"/>
    <lineage>
        <taxon>Eukaryota</taxon>
        <taxon>Fungi</taxon>
        <taxon>Fungi incertae sedis</taxon>
        <taxon>Microsporidia</taxon>
        <taxon>Edhazardia</taxon>
    </lineage>
</organism>
<feature type="transmembrane region" description="Helical" evidence="1">
    <location>
        <begin position="23"/>
        <end position="46"/>
    </location>
</feature>
<reference evidence="3" key="2">
    <citation type="submission" date="2015-07" db="EMBL/GenBank/DDBJ databases">
        <title>Contrasting host-pathogen interactions and genome evolution in two generalist and specialist microsporidian pathogens of mosquitoes.</title>
        <authorList>
            <consortium name="The Broad Institute Genomics Platform"/>
            <consortium name="The Broad Institute Genome Sequencing Center for Infectious Disease"/>
            <person name="Cuomo C.A."/>
            <person name="Sanscrainte N.D."/>
            <person name="Goldberg J.M."/>
            <person name="Heiman D."/>
            <person name="Young S."/>
            <person name="Zeng Q."/>
            <person name="Becnel J.J."/>
            <person name="Birren B.W."/>
        </authorList>
    </citation>
    <scope>NUCLEOTIDE SEQUENCE [LARGE SCALE GENOMIC DNA]</scope>
    <source>
        <strain evidence="3">USNM 41457</strain>
    </source>
</reference>
<dbReference type="VEuPathDB" id="MicrosporidiaDB:EDEG_04111"/>
<protein>
    <submittedName>
        <fullName evidence="2">Uncharacterized protein</fullName>
    </submittedName>
</protein>
<name>J9DRH8_EDHAE</name>
<dbReference type="AlphaFoldDB" id="J9DRH8"/>